<keyword evidence="3 6" id="KW-0645">Protease</keyword>
<sequence length="715" mass="80791">MLHAEPVGPTSLDGKIAYPAVRRTDFTETLHGVTVADPYRWLEGQESEEIEEFIKAQNKIAHDFENRFEAKGKFQERLTELYNYERSSAPHRRGDHYYFFRNTGLQPQSILYQQDTIGSEARVFLDPNTFSTDGSACLATQQFSHSGKIYGYSISKIGADWASIYFMDSQGNKLDDKLEWLMFTPLAFTHDDKGVFYDSYGVASDLKKEGRDFSKLDGKNVCYHKMGTAQSEDIVVYSPSEPQYSPQSMISDDGRYMIINVVRSTDPMCKLYLIDLEAYGYNIVKDMEIIKVVDEFAFQYSYLTNEGTVFYFQTNRDAPLYKIVKYDLTKPEQGFTDVVPQAKEVLSCSTVIDNDKLIVQYIQDVKSVIRIHDLHTGEYRSQVPLPIGNVAGIAGEKNDKEFFLQFMSFLSPGTIYRYSFKPEDEGNRLSIFRQAKVKNFDSDDFVTKQVFYESKDGTKVPMFISHKKDLVLDGNNPAYIHGYGGFSMSILAAYTPSLIVFMRNLGGVVAYTNIRGGGEYGEEWHRAGALLNKQNCFDDFYYGARYLIKEKYSSAPRIAANGASNGGLLCAAAINQAPELFGCVVADVGSADMLRFHKFTIGHNWQAEYGYPEESKEDFMNLLSYSPVHNVHRKHPYPAVALFTSSHDDRVPPMNSYKFVAELQHTAGPLTSNPIVAHIETNTGHGAGKAITKRITETTDKFAFIAYTIGAKWTD</sequence>
<organism evidence="9 10">
    <name type="scientific">Mortierella polycephala</name>
    <dbReference type="NCBI Taxonomy" id="41804"/>
    <lineage>
        <taxon>Eukaryota</taxon>
        <taxon>Fungi</taxon>
        <taxon>Fungi incertae sedis</taxon>
        <taxon>Mucoromycota</taxon>
        <taxon>Mortierellomycotina</taxon>
        <taxon>Mortierellomycetes</taxon>
        <taxon>Mortierellales</taxon>
        <taxon>Mortierellaceae</taxon>
        <taxon>Mortierella</taxon>
    </lineage>
</organism>
<dbReference type="PANTHER" id="PTHR42881:SF2">
    <property type="entry name" value="PROLYL ENDOPEPTIDASE"/>
    <property type="match status" value="1"/>
</dbReference>
<feature type="domain" description="Peptidase S9A N-terminal" evidence="8">
    <location>
        <begin position="20"/>
        <end position="423"/>
    </location>
</feature>
<dbReference type="GO" id="GO:0006508">
    <property type="term" value="P:proteolysis"/>
    <property type="evidence" value="ECO:0007669"/>
    <property type="project" value="UniProtKB-KW"/>
</dbReference>
<protein>
    <recommendedName>
        <fullName evidence="6">Prolyl endopeptidase</fullName>
        <ecNumber evidence="6">3.4.21.-</ecNumber>
    </recommendedName>
</protein>
<dbReference type="EC" id="3.4.21.-" evidence="6"/>
<feature type="domain" description="Peptidase S9 prolyl oligopeptidase catalytic" evidence="7">
    <location>
        <begin position="499"/>
        <end position="710"/>
    </location>
</feature>
<dbReference type="InterPro" id="IPR001375">
    <property type="entry name" value="Peptidase_S9_cat"/>
</dbReference>
<evidence type="ECO:0000256" key="1">
    <source>
        <dbReference type="ARBA" id="ARBA00001070"/>
    </source>
</evidence>
<evidence type="ECO:0000256" key="2">
    <source>
        <dbReference type="ARBA" id="ARBA00005228"/>
    </source>
</evidence>
<dbReference type="Pfam" id="PF00326">
    <property type="entry name" value="Peptidase_S9"/>
    <property type="match status" value="1"/>
</dbReference>
<dbReference type="Proteomes" id="UP000726737">
    <property type="component" value="Unassembled WGS sequence"/>
</dbReference>
<dbReference type="Gene3D" id="3.40.50.1820">
    <property type="entry name" value="alpha/beta hydrolase"/>
    <property type="match status" value="1"/>
</dbReference>
<comment type="catalytic activity">
    <reaction evidence="1">
        <text>Hydrolysis of Pro-|-Xaa &gt;&gt; Ala-|-Xaa in oligopeptides.</text>
        <dbReference type="EC" id="3.4.21.26"/>
    </reaction>
</comment>
<evidence type="ECO:0000313" key="9">
    <source>
        <dbReference type="EMBL" id="KAG0264987.1"/>
    </source>
</evidence>
<evidence type="ECO:0000256" key="6">
    <source>
        <dbReference type="RuleBase" id="RU368024"/>
    </source>
</evidence>
<dbReference type="AlphaFoldDB" id="A0A9P6U960"/>
<accession>A0A9P6U960</accession>
<dbReference type="PANTHER" id="PTHR42881">
    <property type="entry name" value="PROLYL ENDOPEPTIDASE"/>
    <property type="match status" value="1"/>
</dbReference>
<dbReference type="Pfam" id="PF02897">
    <property type="entry name" value="Peptidase_S9_N"/>
    <property type="match status" value="1"/>
</dbReference>
<dbReference type="InterPro" id="IPR029058">
    <property type="entry name" value="AB_hydrolase_fold"/>
</dbReference>
<evidence type="ECO:0000313" key="10">
    <source>
        <dbReference type="Proteomes" id="UP000726737"/>
    </source>
</evidence>
<name>A0A9P6U960_9FUNG</name>
<dbReference type="GO" id="GO:0070012">
    <property type="term" value="F:oligopeptidase activity"/>
    <property type="evidence" value="ECO:0007669"/>
    <property type="project" value="TreeGrafter"/>
</dbReference>
<dbReference type="GO" id="GO:0004252">
    <property type="term" value="F:serine-type endopeptidase activity"/>
    <property type="evidence" value="ECO:0007669"/>
    <property type="project" value="UniProtKB-UniRule"/>
</dbReference>
<dbReference type="GO" id="GO:0005829">
    <property type="term" value="C:cytosol"/>
    <property type="evidence" value="ECO:0007669"/>
    <property type="project" value="TreeGrafter"/>
</dbReference>
<keyword evidence="5 6" id="KW-0720">Serine protease</keyword>
<evidence type="ECO:0000256" key="4">
    <source>
        <dbReference type="ARBA" id="ARBA00022801"/>
    </source>
</evidence>
<dbReference type="SUPFAM" id="SSF50993">
    <property type="entry name" value="Peptidase/esterase 'gauge' domain"/>
    <property type="match status" value="1"/>
</dbReference>
<dbReference type="FunFam" id="2.130.10.120:FF:000001">
    <property type="entry name" value="Prolyl endopeptidase"/>
    <property type="match status" value="1"/>
</dbReference>
<comment type="caution">
    <text evidence="9">The sequence shown here is derived from an EMBL/GenBank/DDBJ whole genome shotgun (WGS) entry which is preliminary data.</text>
</comment>
<dbReference type="FunFam" id="3.40.50.1820:FF:000005">
    <property type="entry name" value="Prolyl endopeptidase"/>
    <property type="match status" value="1"/>
</dbReference>
<reference evidence="9" key="1">
    <citation type="journal article" date="2020" name="Fungal Divers.">
        <title>Resolving the Mortierellaceae phylogeny through synthesis of multi-gene phylogenetics and phylogenomics.</title>
        <authorList>
            <person name="Vandepol N."/>
            <person name="Liber J."/>
            <person name="Desiro A."/>
            <person name="Na H."/>
            <person name="Kennedy M."/>
            <person name="Barry K."/>
            <person name="Grigoriev I.V."/>
            <person name="Miller A.N."/>
            <person name="O'Donnell K."/>
            <person name="Stajich J.E."/>
            <person name="Bonito G."/>
        </authorList>
    </citation>
    <scope>NUCLEOTIDE SEQUENCE</scope>
    <source>
        <strain evidence="9">KOD948</strain>
    </source>
</reference>
<keyword evidence="4 6" id="KW-0378">Hydrolase</keyword>
<dbReference type="InterPro" id="IPR051167">
    <property type="entry name" value="Prolyl_oligopep/macrocyclase"/>
</dbReference>
<evidence type="ECO:0000259" key="8">
    <source>
        <dbReference type="Pfam" id="PF02897"/>
    </source>
</evidence>
<dbReference type="InterPro" id="IPR002470">
    <property type="entry name" value="Peptidase_S9A"/>
</dbReference>
<dbReference type="SUPFAM" id="SSF53474">
    <property type="entry name" value="alpha/beta-Hydrolases"/>
    <property type="match status" value="1"/>
</dbReference>
<evidence type="ECO:0000256" key="3">
    <source>
        <dbReference type="ARBA" id="ARBA00022670"/>
    </source>
</evidence>
<proteinExistence type="inferred from homology"/>
<evidence type="ECO:0000259" key="7">
    <source>
        <dbReference type="Pfam" id="PF00326"/>
    </source>
</evidence>
<gene>
    <name evidence="9" type="ORF">BG011_005743</name>
</gene>
<dbReference type="Gene3D" id="2.130.10.120">
    <property type="entry name" value="Prolyl oligopeptidase, N-terminal domain"/>
    <property type="match status" value="1"/>
</dbReference>
<comment type="similarity">
    <text evidence="2 6">Belongs to the peptidase S9A family.</text>
</comment>
<dbReference type="InterPro" id="IPR023302">
    <property type="entry name" value="Pept_S9A_N"/>
</dbReference>
<dbReference type="OrthoDB" id="248387at2759"/>
<evidence type="ECO:0000256" key="5">
    <source>
        <dbReference type="ARBA" id="ARBA00022825"/>
    </source>
</evidence>
<keyword evidence="10" id="KW-1185">Reference proteome</keyword>
<dbReference type="PRINTS" id="PR00862">
    <property type="entry name" value="PROLIGOPTASE"/>
</dbReference>
<dbReference type="EMBL" id="JAAAJA010000040">
    <property type="protein sequence ID" value="KAG0264987.1"/>
    <property type="molecule type" value="Genomic_DNA"/>
</dbReference>